<dbReference type="GO" id="GO:0000030">
    <property type="term" value="F:mannosyltransferase activity"/>
    <property type="evidence" value="ECO:0007669"/>
    <property type="project" value="InterPro"/>
</dbReference>
<name>R7QJX1_CHOCR</name>
<keyword evidence="8 9" id="KW-0472">Membrane</keyword>
<evidence type="ECO:0000256" key="5">
    <source>
        <dbReference type="ARBA" id="ARBA00022679"/>
    </source>
</evidence>
<keyword evidence="13" id="KW-1185">Reference proteome</keyword>
<feature type="domain" description="Protein O-mannosyl-transferase C-terminal four TM" evidence="11">
    <location>
        <begin position="400"/>
        <end position="592"/>
    </location>
</feature>
<reference evidence="13" key="1">
    <citation type="journal article" date="2013" name="Proc. Natl. Acad. Sci. U.S.A.">
        <title>Genome structure and metabolic features in the red seaweed Chondrus crispus shed light on evolution of the Archaeplastida.</title>
        <authorList>
            <person name="Collen J."/>
            <person name="Porcel B."/>
            <person name="Carre W."/>
            <person name="Ball S.G."/>
            <person name="Chaparro C."/>
            <person name="Tonon T."/>
            <person name="Barbeyron T."/>
            <person name="Michel G."/>
            <person name="Noel B."/>
            <person name="Valentin K."/>
            <person name="Elias M."/>
            <person name="Artiguenave F."/>
            <person name="Arun A."/>
            <person name="Aury J.M."/>
            <person name="Barbosa-Neto J.F."/>
            <person name="Bothwell J.H."/>
            <person name="Bouget F.Y."/>
            <person name="Brillet L."/>
            <person name="Cabello-Hurtado F."/>
            <person name="Capella-Gutierrez S."/>
            <person name="Charrier B."/>
            <person name="Cladiere L."/>
            <person name="Cock J.M."/>
            <person name="Coelho S.M."/>
            <person name="Colleoni C."/>
            <person name="Czjzek M."/>
            <person name="Da Silva C."/>
            <person name="Delage L."/>
            <person name="Denoeud F."/>
            <person name="Deschamps P."/>
            <person name="Dittami S.M."/>
            <person name="Gabaldon T."/>
            <person name="Gachon C.M."/>
            <person name="Groisillier A."/>
            <person name="Herve C."/>
            <person name="Jabbari K."/>
            <person name="Katinka M."/>
            <person name="Kloareg B."/>
            <person name="Kowalczyk N."/>
            <person name="Labadie K."/>
            <person name="Leblanc C."/>
            <person name="Lopez P.J."/>
            <person name="McLachlan D.H."/>
            <person name="Meslet-Cladiere L."/>
            <person name="Moustafa A."/>
            <person name="Nehr Z."/>
            <person name="Nyvall Collen P."/>
            <person name="Panaud O."/>
            <person name="Partensky F."/>
            <person name="Poulain J."/>
            <person name="Rensing S.A."/>
            <person name="Rousvoal S."/>
            <person name="Samson G."/>
            <person name="Symeonidi A."/>
            <person name="Weissenbach J."/>
            <person name="Zambounis A."/>
            <person name="Wincker P."/>
            <person name="Boyen C."/>
        </authorList>
    </citation>
    <scope>NUCLEOTIDE SEQUENCE [LARGE SCALE GENOMIC DNA]</scope>
    <source>
        <strain evidence="13">cv. Stackhouse</strain>
    </source>
</reference>
<dbReference type="GO" id="GO:0016020">
    <property type="term" value="C:membrane"/>
    <property type="evidence" value="ECO:0007669"/>
    <property type="project" value="InterPro"/>
</dbReference>
<comment type="pathway">
    <text evidence="2">Protein modification; protein glycosylation.</text>
</comment>
<dbReference type="UniPathway" id="UPA00378"/>
<dbReference type="GO" id="GO:0006493">
    <property type="term" value="P:protein O-linked glycosylation"/>
    <property type="evidence" value="ECO:0007669"/>
    <property type="project" value="InterPro"/>
</dbReference>
<dbReference type="GO" id="GO:0012505">
    <property type="term" value="C:endomembrane system"/>
    <property type="evidence" value="ECO:0007669"/>
    <property type="project" value="UniProtKB-SubCell"/>
</dbReference>
<dbReference type="OMA" id="AGNHHPW"/>
<comment type="similarity">
    <text evidence="3">Belongs to the glycosyltransferase 39 family.</text>
</comment>
<dbReference type="KEGG" id="ccp:CHC_T00009268001"/>
<accession>R7QJX1</accession>
<evidence type="ECO:0000313" key="12">
    <source>
        <dbReference type="EMBL" id="CDF38018.1"/>
    </source>
</evidence>
<organism evidence="12 13">
    <name type="scientific">Chondrus crispus</name>
    <name type="common">Carrageen Irish moss</name>
    <name type="synonym">Polymorpha crispa</name>
    <dbReference type="NCBI Taxonomy" id="2769"/>
    <lineage>
        <taxon>Eukaryota</taxon>
        <taxon>Rhodophyta</taxon>
        <taxon>Florideophyceae</taxon>
        <taxon>Rhodymeniophycidae</taxon>
        <taxon>Gigartinales</taxon>
        <taxon>Gigartinaceae</taxon>
        <taxon>Chondrus</taxon>
    </lineage>
</organism>
<proteinExistence type="inferred from homology"/>
<evidence type="ECO:0000259" key="11">
    <source>
        <dbReference type="Pfam" id="PF16192"/>
    </source>
</evidence>
<gene>
    <name evidence="12" type="ORF">CHC_T00009268001</name>
</gene>
<keyword evidence="7 9" id="KW-1133">Transmembrane helix</keyword>
<feature type="transmembrane region" description="Helical" evidence="9">
    <location>
        <begin position="273"/>
        <end position="288"/>
    </location>
</feature>
<dbReference type="OrthoDB" id="4896at2759"/>
<evidence type="ECO:0000256" key="6">
    <source>
        <dbReference type="ARBA" id="ARBA00022692"/>
    </source>
</evidence>
<dbReference type="InterPro" id="IPR027005">
    <property type="entry name" value="PMT-like"/>
</dbReference>
<sequence length="593" mass="67996">MYSTFADLPSYHIFIYNRAKTRAYSGVQRNVLYGTVSTFYLTGSRCSIYSRGDAFFRPSSQIHQRHIGLFFVQTRSFLPASEVHTVMAVQAKKPASLAQAPAAERHVSFSEPDTSIAIPPRSHPGDNRDRVLCWILFTISSCVRFYRLGMPASVVFDEYHFGSFVDNILSGATHFDIHPPLGKLTLAVFGYLVGYRPDPKFGYDSIGKEFGGVLYYPLREIAAIFGVVTVPLMYSTARNLDVSWVGSLLVAGLFCFDNLNIIESRLILMDSQIVFYLVLSLFCALHLWRSPPKTWRRFWWLTATGLVCGCSISVKWTALATPGLIAIVSFFGLHFLEDPLTLLECIWAGIMGLGLYTALFWVHFKTLTHTGPGVGFFPAEFRKTLIGEPDYDPTAVRKPFFELFVYLNKYMFTANAGITTRHNWESYWYQWVVNWRGLLYSNTPIGDKWASVYLFANPIICWVCAAFVGLFIVIFLFSIRYRDAKWLKALRKESFLYARRTSTFLFWGWLINLLPYILVDRSAFVYHYLPGLIYAQLLSGVMVDQLPMKLRVFSVLVLMSVSIACFVYYAPWIYCTPLTSEEHSARRWLRRWD</sequence>
<dbReference type="Proteomes" id="UP000012073">
    <property type="component" value="Unassembled WGS sequence"/>
</dbReference>
<evidence type="ECO:0000259" key="10">
    <source>
        <dbReference type="Pfam" id="PF02366"/>
    </source>
</evidence>
<evidence type="ECO:0000256" key="9">
    <source>
        <dbReference type="SAM" id="Phobius"/>
    </source>
</evidence>
<dbReference type="AlphaFoldDB" id="R7QJX1"/>
<feature type="transmembrane region" description="Helical" evidence="9">
    <location>
        <begin position="550"/>
        <end position="570"/>
    </location>
</feature>
<feature type="transmembrane region" description="Helical" evidence="9">
    <location>
        <begin position="300"/>
        <end position="333"/>
    </location>
</feature>
<dbReference type="Pfam" id="PF02366">
    <property type="entry name" value="PMT"/>
    <property type="match status" value="1"/>
</dbReference>
<dbReference type="InterPro" id="IPR003342">
    <property type="entry name" value="ArnT-like_N"/>
</dbReference>
<dbReference type="RefSeq" id="XP_005717887.1">
    <property type="nucleotide sequence ID" value="XM_005717830.1"/>
</dbReference>
<dbReference type="PhylomeDB" id="R7QJX1"/>
<evidence type="ECO:0000256" key="1">
    <source>
        <dbReference type="ARBA" id="ARBA00004127"/>
    </source>
</evidence>
<dbReference type="PANTHER" id="PTHR10050">
    <property type="entry name" value="DOLICHYL-PHOSPHATE-MANNOSE--PROTEIN MANNOSYLTRANSFERASE"/>
    <property type="match status" value="1"/>
</dbReference>
<keyword evidence="4 12" id="KW-0328">Glycosyltransferase</keyword>
<evidence type="ECO:0000256" key="2">
    <source>
        <dbReference type="ARBA" id="ARBA00004922"/>
    </source>
</evidence>
<feature type="transmembrane region" description="Helical" evidence="9">
    <location>
        <begin position="524"/>
        <end position="543"/>
    </location>
</feature>
<dbReference type="GeneID" id="17325627"/>
<dbReference type="InterPro" id="IPR032421">
    <property type="entry name" value="PMT_4TMC"/>
</dbReference>
<dbReference type="Pfam" id="PF16192">
    <property type="entry name" value="PMT_4TMC"/>
    <property type="match status" value="1"/>
</dbReference>
<feature type="transmembrane region" description="Helical" evidence="9">
    <location>
        <begin position="452"/>
        <end position="477"/>
    </location>
</feature>
<evidence type="ECO:0000256" key="8">
    <source>
        <dbReference type="ARBA" id="ARBA00023136"/>
    </source>
</evidence>
<feature type="domain" description="ArnT-like N-terminal" evidence="10">
    <location>
        <begin position="134"/>
        <end position="367"/>
    </location>
</feature>
<keyword evidence="6 9" id="KW-0812">Transmembrane</keyword>
<evidence type="ECO:0000313" key="13">
    <source>
        <dbReference type="Proteomes" id="UP000012073"/>
    </source>
</evidence>
<feature type="transmembrane region" description="Helical" evidence="9">
    <location>
        <begin position="497"/>
        <end position="518"/>
    </location>
</feature>
<evidence type="ECO:0000256" key="7">
    <source>
        <dbReference type="ARBA" id="ARBA00022989"/>
    </source>
</evidence>
<comment type="subcellular location">
    <subcellularLocation>
        <location evidence="1">Endomembrane system</location>
        <topology evidence="1">Multi-pass membrane protein</topology>
    </subcellularLocation>
</comment>
<evidence type="ECO:0000256" key="4">
    <source>
        <dbReference type="ARBA" id="ARBA00022676"/>
    </source>
</evidence>
<keyword evidence="5 12" id="KW-0808">Transferase</keyword>
<evidence type="ECO:0000256" key="3">
    <source>
        <dbReference type="ARBA" id="ARBA00007222"/>
    </source>
</evidence>
<dbReference type="EMBL" id="HG001893">
    <property type="protein sequence ID" value="CDF38018.1"/>
    <property type="molecule type" value="Genomic_DNA"/>
</dbReference>
<protein>
    <submittedName>
        <fullName evidence="12">Dolichyl-phosphate-mannose--protein mannosyltransferase, family GT39</fullName>
    </submittedName>
</protein>
<dbReference type="Gramene" id="CDF38018">
    <property type="protein sequence ID" value="CDF38018"/>
    <property type="gene ID" value="CHC_T00009268001"/>
</dbReference>
<feature type="transmembrane region" description="Helical" evidence="9">
    <location>
        <begin position="345"/>
        <end position="364"/>
    </location>
</feature>